<evidence type="ECO:0000313" key="2">
    <source>
        <dbReference type="Proteomes" id="UP000289794"/>
    </source>
</evidence>
<accession>A0A4P6LTY9</accession>
<dbReference type="KEGG" id="bpro:PMF13cell1_00032"/>
<sequence>MTKYEKTLDEANELGLSVKEKELKSNADALICGNKIALNKKKSLTTNEKNWYLTEEIGHHKTGVGNIISQKTTENRKLERRGRLYSYNKCIGLTGIINAAKNHCVGSYDIAEFLEVPEARLLEAVEEYKQIYGKGKMVDNYFVQFEPFLAVYEYQII</sequence>
<dbReference type="Proteomes" id="UP000289794">
    <property type="component" value="Chromosome"/>
</dbReference>
<proteinExistence type="predicted"/>
<reference evidence="1 2" key="1">
    <citation type="submission" date="2019-01" db="EMBL/GenBank/DDBJ databases">
        <title>PMF-metabolizing Aryl O-demethylase.</title>
        <authorList>
            <person name="Kim M."/>
        </authorList>
    </citation>
    <scope>NUCLEOTIDE SEQUENCE [LARGE SCALE GENOMIC DNA]</scope>
    <source>
        <strain evidence="1 2">PMF1</strain>
    </source>
</reference>
<gene>
    <name evidence="1" type="ORF">PMF13cell1_00032</name>
</gene>
<dbReference type="AlphaFoldDB" id="A0A4P6LTY9"/>
<organism evidence="1 2">
    <name type="scientific">Blautia producta</name>
    <dbReference type="NCBI Taxonomy" id="33035"/>
    <lineage>
        <taxon>Bacteria</taxon>
        <taxon>Bacillati</taxon>
        <taxon>Bacillota</taxon>
        <taxon>Clostridia</taxon>
        <taxon>Lachnospirales</taxon>
        <taxon>Lachnospiraceae</taxon>
        <taxon>Blautia</taxon>
    </lineage>
</organism>
<evidence type="ECO:0008006" key="3">
    <source>
        <dbReference type="Google" id="ProtNLM"/>
    </source>
</evidence>
<dbReference type="EMBL" id="CP035945">
    <property type="protein sequence ID" value="QBE94543.1"/>
    <property type="molecule type" value="Genomic_DNA"/>
</dbReference>
<name>A0A4P6LTY9_9FIRM</name>
<dbReference type="RefSeq" id="WP_130179447.1">
    <property type="nucleotide sequence ID" value="NZ_CP035945.1"/>
</dbReference>
<protein>
    <recommendedName>
        <fullName evidence="3">ImmA/IrrE family metallo-endopeptidase</fullName>
    </recommendedName>
</protein>
<evidence type="ECO:0000313" key="1">
    <source>
        <dbReference type="EMBL" id="QBE94543.1"/>
    </source>
</evidence>